<gene>
    <name evidence="1" type="ORF">GSOID_T00014305001</name>
</gene>
<dbReference type="InParanoid" id="E4XKT8"/>
<dbReference type="Proteomes" id="UP000001307">
    <property type="component" value="Unassembled WGS sequence"/>
</dbReference>
<reference evidence="1" key="1">
    <citation type="journal article" date="2010" name="Science">
        <title>Plasticity of animal genome architecture unmasked by rapid evolution of a pelagic tunicate.</title>
        <authorList>
            <person name="Denoeud F."/>
            <person name="Henriet S."/>
            <person name="Mungpakdee S."/>
            <person name="Aury J.M."/>
            <person name="Da Silva C."/>
            <person name="Brinkmann H."/>
            <person name="Mikhaleva J."/>
            <person name="Olsen L.C."/>
            <person name="Jubin C."/>
            <person name="Canestro C."/>
            <person name="Bouquet J.M."/>
            <person name="Danks G."/>
            <person name="Poulain J."/>
            <person name="Campsteijn C."/>
            <person name="Adamski M."/>
            <person name="Cross I."/>
            <person name="Yadetie F."/>
            <person name="Muffato M."/>
            <person name="Louis A."/>
            <person name="Butcher S."/>
            <person name="Tsagkogeorga G."/>
            <person name="Konrad A."/>
            <person name="Singh S."/>
            <person name="Jensen M.F."/>
            <person name="Cong E.H."/>
            <person name="Eikeseth-Otteraa H."/>
            <person name="Noel B."/>
            <person name="Anthouard V."/>
            <person name="Porcel B.M."/>
            <person name="Kachouri-Lafond R."/>
            <person name="Nishino A."/>
            <person name="Ugolini M."/>
            <person name="Chourrout P."/>
            <person name="Nishida H."/>
            <person name="Aasland R."/>
            <person name="Huzurbazar S."/>
            <person name="Westhof E."/>
            <person name="Delsuc F."/>
            <person name="Lehrach H."/>
            <person name="Reinhardt R."/>
            <person name="Weissenbach J."/>
            <person name="Roy S.W."/>
            <person name="Artiguenave F."/>
            <person name="Postlethwait J.H."/>
            <person name="Manak J.R."/>
            <person name="Thompson E.M."/>
            <person name="Jaillon O."/>
            <person name="Du Pasquier L."/>
            <person name="Boudinot P."/>
            <person name="Liberles D.A."/>
            <person name="Volff J.N."/>
            <person name="Philippe H."/>
            <person name="Lenhard B."/>
            <person name="Roest Crollius H."/>
            <person name="Wincker P."/>
            <person name="Chourrout D."/>
        </authorList>
    </citation>
    <scope>NUCLEOTIDE SEQUENCE [LARGE SCALE GENOMIC DNA]</scope>
</reference>
<evidence type="ECO:0008006" key="3">
    <source>
        <dbReference type="Google" id="ProtNLM"/>
    </source>
</evidence>
<name>E4XKT8_OIKDI</name>
<protein>
    <recommendedName>
        <fullName evidence="3">39S ribosomal protein L46, mitochondrial</fullName>
    </recommendedName>
</protein>
<evidence type="ECO:0000313" key="1">
    <source>
        <dbReference type="EMBL" id="CBY25005.1"/>
    </source>
</evidence>
<proteinExistence type="predicted"/>
<organism evidence="1">
    <name type="scientific">Oikopleura dioica</name>
    <name type="common">Tunicate</name>
    <dbReference type="NCBI Taxonomy" id="34765"/>
    <lineage>
        <taxon>Eukaryota</taxon>
        <taxon>Metazoa</taxon>
        <taxon>Chordata</taxon>
        <taxon>Tunicata</taxon>
        <taxon>Appendicularia</taxon>
        <taxon>Copelata</taxon>
        <taxon>Oikopleuridae</taxon>
        <taxon>Oikopleura</taxon>
    </lineage>
</organism>
<sequence>MLRHTKRLSSVLTDSAGKKWKVSIAALINRRPLLTESLNPEIAFLFDHSIESQSRNSCFSDWEKVAIDQEQMIKDKAAGKILGELPFSESKSNIRDRKQLVLNAHLENEMLYNDSQFKAPYEQLVLVEKNGKLPKIAYDPKMDGLELAQKAAELTKENLEINFSSPYPSTHYVTVFDEKKASEENCFGEKVFIYHGYISNKYDRLTDSLWVKGEQHFAKKIKSAKTFSEINISQTVLDCL</sequence>
<keyword evidence="2" id="KW-1185">Reference proteome</keyword>
<accession>E4XKT8</accession>
<evidence type="ECO:0000313" key="2">
    <source>
        <dbReference type="Proteomes" id="UP000001307"/>
    </source>
</evidence>
<dbReference type="AlphaFoldDB" id="E4XKT8"/>
<dbReference type="EMBL" id="FN653066">
    <property type="protein sequence ID" value="CBY25005.1"/>
    <property type="molecule type" value="Genomic_DNA"/>
</dbReference>